<accession>A0A0V8E5F3</accession>
<protein>
    <submittedName>
        <fullName evidence="1">Uncharacterized protein</fullName>
    </submittedName>
</protein>
<organism evidence="1 2">
    <name type="scientific">Lactococcus lactis subsp. lactis</name>
    <name type="common">Streptococcus lactis</name>
    <dbReference type="NCBI Taxonomy" id="1360"/>
    <lineage>
        <taxon>Bacteria</taxon>
        <taxon>Bacillati</taxon>
        <taxon>Bacillota</taxon>
        <taxon>Bacilli</taxon>
        <taxon>Lactobacillales</taxon>
        <taxon>Streptococcaceae</taxon>
        <taxon>Lactococcus</taxon>
    </lineage>
</organism>
<dbReference type="RefSeq" id="WP_058211720.1">
    <property type="nucleotide sequence ID" value="NZ_LKLU01000071.1"/>
</dbReference>
<evidence type="ECO:0000313" key="2">
    <source>
        <dbReference type="Proteomes" id="UP000053719"/>
    </source>
</evidence>
<proteinExistence type="predicted"/>
<sequence length="178" mass="20137">MNDKEELITYPWSEENIDAFESSLNTAIHYSEKQGNIYLSPYNQVYIMLYSTFLKGLNYSEDYGNFDGACSVSLIAGGGLLLDNEDGITVTTEAQKNELVLALTGIENCQVAVFQFEWEGKEAFRISYACELYLNDEPINLKLVKLSQKAEAIAHVLKKFGAKYPERYNKIQGSKDEK</sequence>
<evidence type="ECO:0000313" key="1">
    <source>
        <dbReference type="EMBL" id="KSU21015.1"/>
    </source>
</evidence>
<comment type="caution">
    <text evidence="1">The sequence shown here is derived from an EMBL/GenBank/DDBJ whole genome shotgun (WGS) entry which is preliminary data.</text>
</comment>
<dbReference type="PATRIC" id="fig|1360.114.peg.1725"/>
<reference evidence="2" key="1">
    <citation type="submission" date="2015-10" db="EMBL/GenBank/DDBJ databases">
        <title>Draft Genome Sequences of 11 Lactococcus lactis subspecies cremoris strains.</title>
        <authorList>
            <person name="Wels M."/>
            <person name="Backus L."/>
            <person name="Boekhorst J."/>
            <person name="Dijkstra A."/>
            <person name="Beerthuizen M."/>
            <person name="Kelly W."/>
            <person name="Siezen R."/>
            <person name="Bachmann H."/>
            <person name="Van Hijum S."/>
        </authorList>
    </citation>
    <scope>NUCLEOTIDE SEQUENCE [LARGE SCALE GENOMIC DNA]</scope>
    <source>
        <strain evidence="2">M20</strain>
    </source>
</reference>
<dbReference type="Proteomes" id="UP000053719">
    <property type="component" value="Unassembled WGS sequence"/>
</dbReference>
<dbReference type="AlphaFoldDB" id="A0A0V8E5F3"/>
<name>A0A0V8E5F3_LACLL</name>
<gene>
    <name evidence="1" type="ORF">M20_1221</name>
</gene>
<dbReference type="EMBL" id="LKLU01000071">
    <property type="protein sequence ID" value="KSU21015.1"/>
    <property type="molecule type" value="Genomic_DNA"/>
</dbReference>